<organism evidence="2">
    <name type="scientific">Magallana gigas</name>
    <name type="common">Pacific oyster</name>
    <name type="synonym">Crassostrea gigas</name>
    <dbReference type="NCBI Taxonomy" id="29159"/>
    <lineage>
        <taxon>Eukaryota</taxon>
        <taxon>Metazoa</taxon>
        <taxon>Spiralia</taxon>
        <taxon>Lophotrochozoa</taxon>
        <taxon>Mollusca</taxon>
        <taxon>Bivalvia</taxon>
        <taxon>Autobranchia</taxon>
        <taxon>Pteriomorphia</taxon>
        <taxon>Ostreida</taxon>
        <taxon>Ostreoidea</taxon>
        <taxon>Ostreidae</taxon>
        <taxon>Magallana</taxon>
    </lineage>
</organism>
<dbReference type="GO" id="GO:0061630">
    <property type="term" value="F:ubiquitin protein ligase activity"/>
    <property type="evidence" value="ECO:0007669"/>
    <property type="project" value="TreeGrafter"/>
</dbReference>
<reference evidence="2" key="1">
    <citation type="journal article" date="2012" name="Nature">
        <title>The oyster genome reveals stress adaptation and complexity of shell formation.</title>
        <authorList>
            <person name="Zhang G."/>
            <person name="Fang X."/>
            <person name="Guo X."/>
            <person name="Li L."/>
            <person name="Luo R."/>
            <person name="Xu F."/>
            <person name="Yang P."/>
            <person name="Zhang L."/>
            <person name="Wang X."/>
            <person name="Qi H."/>
            <person name="Xiong Z."/>
            <person name="Que H."/>
            <person name="Xie Y."/>
            <person name="Holland P.W."/>
            <person name="Paps J."/>
            <person name="Zhu Y."/>
            <person name="Wu F."/>
            <person name="Chen Y."/>
            <person name="Wang J."/>
            <person name="Peng C."/>
            <person name="Meng J."/>
            <person name="Yang L."/>
            <person name="Liu J."/>
            <person name="Wen B."/>
            <person name="Zhang N."/>
            <person name="Huang Z."/>
            <person name="Zhu Q."/>
            <person name="Feng Y."/>
            <person name="Mount A."/>
            <person name="Hedgecock D."/>
            <person name="Xu Z."/>
            <person name="Liu Y."/>
            <person name="Domazet-Loso T."/>
            <person name="Du Y."/>
            <person name="Sun X."/>
            <person name="Zhang S."/>
            <person name="Liu B."/>
            <person name="Cheng P."/>
            <person name="Jiang X."/>
            <person name="Li J."/>
            <person name="Fan D."/>
            <person name="Wang W."/>
            <person name="Fu W."/>
            <person name="Wang T."/>
            <person name="Wang B."/>
            <person name="Zhang J."/>
            <person name="Peng Z."/>
            <person name="Li Y."/>
            <person name="Li N."/>
            <person name="Wang J."/>
            <person name="Chen M."/>
            <person name="He Y."/>
            <person name="Tan F."/>
            <person name="Song X."/>
            <person name="Zheng Q."/>
            <person name="Huang R."/>
            <person name="Yang H."/>
            <person name="Du X."/>
            <person name="Chen L."/>
            <person name="Yang M."/>
            <person name="Gaffney P.M."/>
            <person name="Wang S."/>
            <person name="Luo L."/>
            <person name="She Z."/>
            <person name="Ming Y."/>
            <person name="Huang W."/>
            <person name="Zhang S."/>
            <person name="Huang B."/>
            <person name="Zhang Y."/>
            <person name="Qu T."/>
            <person name="Ni P."/>
            <person name="Miao G."/>
            <person name="Wang J."/>
            <person name="Wang Q."/>
            <person name="Steinberg C.E."/>
            <person name="Wang H."/>
            <person name="Li N."/>
            <person name="Qian L."/>
            <person name="Zhang G."/>
            <person name="Li Y."/>
            <person name="Yang H."/>
            <person name="Liu X."/>
            <person name="Wang J."/>
            <person name="Yin Y."/>
            <person name="Wang J."/>
        </authorList>
    </citation>
    <scope>NUCLEOTIDE SEQUENCE [LARGE SCALE GENOMIC DNA]</scope>
    <source>
        <strain evidence="2">05x7-T-G4-1.051#20</strain>
    </source>
</reference>
<dbReference type="GO" id="GO:0000209">
    <property type="term" value="P:protein polyubiquitination"/>
    <property type="evidence" value="ECO:0007669"/>
    <property type="project" value="TreeGrafter"/>
</dbReference>
<dbReference type="InterPro" id="IPR011042">
    <property type="entry name" value="6-blade_b-propeller_TolB-like"/>
</dbReference>
<sequence>MDSSGDESPPPDRPLIDVPRIITEFKTEFGQFVLRSVSCLSDEVLWTCGDEKIMRLYNLSGELVKSVYTKSESSPGDIAVTRSGDLVYTDDSDNTVNKVKNTQIQTVIILHGWSPRNICSTSSGELLVVMDNGDEKPSKVVRYSDSTEKQSIQYDDKGRPLYSSGPFIKYISENRNQDICVSDFGAHAVVVVNQAGKLRFSYTGPPSTTKGSFYPCGITTDSQGRILTADRDNHRIHILDQDGQFLRYIDNCHLQRPWGLCVDTRDHLFVAQWITGNVKKIQYYL</sequence>
<evidence type="ECO:0000313" key="2">
    <source>
        <dbReference type="EMBL" id="EKC22960.1"/>
    </source>
</evidence>
<dbReference type="Gene3D" id="2.120.10.30">
    <property type="entry name" value="TolB, C-terminal domain"/>
    <property type="match status" value="1"/>
</dbReference>
<keyword evidence="1" id="KW-0677">Repeat</keyword>
<dbReference type="PANTHER" id="PTHR24104:SF25">
    <property type="entry name" value="PROTEIN LIN-41"/>
    <property type="match status" value="1"/>
</dbReference>
<dbReference type="GO" id="GO:0043161">
    <property type="term" value="P:proteasome-mediated ubiquitin-dependent protein catabolic process"/>
    <property type="evidence" value="ECO:0007669"/>
    <property type="project" value="TreeGrafter"/>
</dbReference>
<proteinExistence type="predicted"/>
<evidence type="ECO:0000256" key="1">
    <source>
        <dbReference type="ARBA" id="ARBA00022737"/>
    </source>
</evidence>
<dbReference type="PANTHER" id="PTHR24104">
    <property type="entry name" value="E3 UBIQUITIN-PROTEIN LIGASE NHLRC1-RELATED"/>
    <property type="match status" value="1"/>
</dbReference>
<dbReference type="EMBL" id="JH817180">
    <property type="protein sequence ID" value="EKC22960.1"/>
    <property type="molecule type" value="Genomic_DNA"/>
</dbReference>
<dbReference type="AlphaFoldDB" id="K1Q270"/>
<dbReference type="PROSITE" id="PS51125">
    <property type="entry name" value="NHL"/>
    <property type="match status" value="1"/>
</dbReference>
<accession>K1Q270</accession>
<dbReference type="HOGENOM" id="CLU_007742_4_0_1"/>
<name>K1Q270_MAGGI</name>
<dbReference type="InParanoid" id="K1Q270"/>
<protein>
    <submittedName>
        <fullName evidence="2">Tripartite motif-containing protein 2</fullName>
    </submittedName>
</protein>
<dbReference type="SUPFAM" id="SSF63829">
    <property type="entry name" value="Calcium-dependent phosphotriesterase"/>
    <property type="match status" value="1"/>
</dbReference>
<dbReference type="InterPro" id="IPR050952">
    <property type="entry name" value="TRIM-NHL_E3_ligases"/>
</dbReference>
<dbReference type="GO" id="GO:0008270">
    <property type="term" value="F:zinc ion binding"/>
    <property type="evidence" value="ECO:0007669"/>
    <property type="project" value="UniProtKB-KW"/>
</dbReference>
<gene>
    <name evidence="2" type="ORF">CGI_10001077</name>
</gene>
<dbReference type="InterPro" id="IPR001258">
    <property type="entry name" value="NHL_repeat"/>
</dbReference>
<dbReference type="Pfam" id="PF01436">
    <property type="entry name" value="NHL"/>
    <property type="match status" value="1"/>
</dbReference>